<dbReference type="CDD" id="cd04793">
    <property type="entry name" value="LanC"/>
    <property type="match status" value="1"/>
</dbReference>
<dbReference type="SUPFAM" id="SSF158745">
    <property type="entry name" value="LanC-like"/>
    <property type="match status" value="1"/>
</dbReference>
<sequence length="425" mass="44943">MTMLKTTTTAALRDHAAAVATELADALAMPPDADYGDDVRPDSPRWRDQSLSKGAAGVAVLHGLRAQHGVGSIQPVHAWLTQATRDDLTAGAGAGLWFGAPAIGFTLHLAAPGRYLGALAHLDAAVAQLVHTRLTAAAARMDAARRPSQYEFDLTRGLTGLGAYLLRRDPGGQLIRRVLAYLVRLTRPIPADDPAGIRAPGWWTTDLPARTHDSSAFAHGHANLGMAHGITAGVALLALAMREAVTVDGHAEAIETICRHLDAWRQSSAAGPWWPERITLGELEDGRPHRDGPARPSWCYGTPGIARAQQLAALALGDTARQHAAEDALARCLSDPVQLARITDPALCHGWAGIVATAWHAAADATNPRIAHRLDRLLARLLDHARDTAPEQAPGLIEGSAGIALTLHSIATGTTSGWPTCLLID</sequence>
<evidence type="ECO:0000313" key="1">
    <source>
        <dbReference type="EMBL" id="GAA2113828.1"/>
    </source>
</evidence>
<keyword evidence="2" id="KW-1185">Reference proteome</keyword>
<proteinExistence type="predicted"/>
<organism evidence="1 2">
    <name type="scientific">Streptomyces synnematoformans</name>
    <dbReference type="NCBI Taxonomy" id="415721"/>
    <lineage>
        <taxon>Bacteria</taxon>
        <taxon>Bacillati</taxon>
        <taxon>Actinomycetota</taxon>
        <taxon>Actinomycetes</taxon>
        <taxon>Kitasatosporales</taxon>
        <taxon>Streptomycetaceae</taxon>
        <taxon>Streptomyces</taxon>
    </lineage>
</organism>
<dbReference type="InterPro" id="IPR007822">
    <property type="entry name" value="LANC-like"/>
</dbReference>
<dbReference type="Proteomes" id="UP001500443">
    <property type="component" value="Unassembled WGS sequence"/>
</dbReference>
<dbReference type="PRINTS" id="PR01950">
    <property type="entry name" value="LANCSUPER"/>
</dbReference>
<protein>
    <submittedName>
        <fullName evidence="1">Lanthionine synthetase C family protein</fullName>
    </submittedName>
</protein>
<comment type="caution">
    <text evidence="1">The sequence shown here is derived from an EMBL/GenBank/DDBJ whole genome shotgun (WGS) entry which is preliminary data.</text>
</comment>
<dbReference type="PRINTS" id="PR01955">
    <property type="entry name" value="LANCFRANKIA"/>
</dbReference>
<dbReference type="Pfam" id="PF05147">
    <property type="entry name" value="LANC_like"/>
    <property type="match status" value="1"/>
</dbReference>
<dbReference type="Gene3D" id="1.50.10.20">
    <property type="match status" value="1"/>
</dbReference>
<accession>A0ABN2XKB1</accession>
<evidence type="ECO:0000313" key="2">
    <source>
        <dbReference type="Proteomes" id="UP001500443"/>
    </source>
</evidence>
<dbReference type="InterPro" id="IPR033889">
    <property type="entry name" value="LanC"/>
</dbReference>
<dbReference type="EMBL" id="BAAAPF010000021">
    <property type="protein sequence ID" value="GAA2113828.1"/>
    <property type="molecule type" value="Genomic_DNA"/>
</dbReference>
<name>A0ABN2XKB1_9ACTN</name>
<reference evidence="1 2" key="1">
    <citation type="journal article" date="2019" name="Int. J. Syst. Evol. Microbiol.">
        <title>The Global Catalogue of Microorganisms (GCM) 10K type strain sequencing project: providing services to taxonomists for standard genome sequencing and annotation.</title>
        <authorList>
            <consortium name="The Broad Institute Genomics Platform"/>
            <consortium name="The Broad Institute Genome Sequencing Center for Infectious Disease"/>
            <person name="Wu L."/>
            <person name="Ma J."/>
        </authorList>
    </citation>
    <scope>NUCLEOTIDE SEQUENCE [LARGE SCALE GENOMIC DNA]</scope>
    <source>
        <strain evidence="1 2">JCM 15481</strain>
    </source>
</reference>
<gene>
    <name evidence="1" type="ORF">GCM10009802_12780</name>
</gene>
<dbReference type="SMART" id="SM01260">
    <property type="entry name" value="LANC_like"/>
    <property type="match status" value="1"/>
</dbReference>